<dbReference type="EMBL" id="CP108482">
    <property type="protein sequence ID" value="WUS54134.1"/>
    <property type="molecule type" value="Genomic_DNA"/>
</dbReference>
<evidence type="ECO:0000259" key="1">
    <source>
        <dbReference type="PROSITE" id="PS51186"/>
    </source>
</evidence>
<dbReference type="Proteomes" id="UP001432014">
    <property type="component" value="Chromosome"/>
</dbReference>
<evidence type="ECO:0000313" key="3">
    <source>
        <dbReference type="EMBL" id="WUS61212.1"/>
    </source>
</evidence>
<dbReference type="RefSeq" id="WP_329492747.1">
    <property type="nucleotide sequence ID" value="NZ_CP108460.1"/>
</dbReference>
<gene>
    <name evidence="2" type="ORF">OG469_00620</name>
    <name evidence="3" type="ORF">OG469_40400</name>
</gene>
<evidence type="ECO:0000313" key="4">
    <source>
        <dbReference type="Proteomes" id="UP001432014"/>
    </source>
</evidence>
<dbReference type="InterPro" id="IPR016181">
    <property type="entry name" value="Acyl_CoA_acyltransferase"/>
</dbReference>
<protein>
    <submittedName>
        <fullName evidence="3">GNAT family N-acetyltransferase</fullName>
    </submittedName>
</protein>
<dbReference type="SUPFAM" id="SSF55729">
    <property type="entry name" value="Acyl-CoA N-acyltransferases (Nat)"/>
    <property type="match status" value="1"/>
</dbReference>
<proteinExistence type="predicted"/>
<dbReference type="EMBL" id="CP108482">
    <property type="protein sequence ID" value="WUS61212.1"/>
    <property type="molecule type" value="Genomic_DNA"/>
</dbReference>
<dbReference type="PROSITE" id="PS51186">
    <property type="entry name" value="GNAT"/>
    <property type="match status" value="1"/>
</dbReference>
<evidence type="ECO:0000313" key="2">
    <source>
        <dbReference type="EMBL" id="WUS54134.1"/>
    </source>
</evidence>
<organism evidence="3 4">
    <name type="scientific">Kitasatospora herbaricolor</name>
    <dbReference type="NCBI Taxonomy" id="68217"/>
    <lineage>
        <taxon>Bacteria</taxon>
        <taxon>Bacillati</taxon>
        <taxon>Actinomycetota</taxon>
        <taxon>Actinomycetes</taxon>
        <taxon>Kitasatosporales</taxon>
        <taxon>Streptomycetaceae</taxon>
        <taxon>Kitasatospora</taxon>
    </lineage>
</organism>
<keyword evidence="4" id="KW-1185">Reference proteome</keyword>
<dbReference type="PANTHER" id="PTHR43792:SF1">
    <property type="entry name" value="N-ACETYLTRANSFERASE DOMAIN-CONTAINING PROTEIN"/>
    <property type="match status" value="1"/>
</dbReference>
<dbReference type="PANTHER" id="PTHR43792">
    <property type="entry name" value="GNAT FAMILY, PUTATIVE (AFU_ORTHOLOGUE AFUA_3G00765)-RELATED-RELATED"/>
    <property type="match status" value="1"/>
</dbReference>
<dbReference type="Gene3D" id="3.40.630.30">
    <property type="match status" value="1"/>
</dbReference>
<dbReference type="Pfam" id="PF13302">
    <property type="entry name" value="Acetyltransf_3"/>
    <property type="match status" value="1"/>
</dbReference>
<sequence>MEFPRPVELRTPRLVLRSWRPSDAGPFAALNADPEVMAHLPAPLDRSASDALAGRIRAAIERDGWGWWAVELASSGAFIGFTGLARTTFEAAFTPAVEVGWRLARAAWGHGYATEAAGAAVGFGFEVLGLREIVSFTVPGNLPSRAVMERLGMTHDPREDFDHPRLPAGHALRRHVLYRLARPAAGPRPPGA</sequence>
<dbReference type="InterPro" id="IPR051531">
    <property type="entry name" value="N-acetyltransferase"/>
</dbReference>
<accession>A0ABZ1WKI7</accession>
<name>A0ABZ1WKI7_9ACTN</name>
<reference evidence="3 4" key="1">
    <citation type="submission" date="2022-10" db="EMBL/GenBank/DDBJ databases">
        <title>The complete genomes of actinobacterial strains from the NBC collection.</title>
        <authorList>
            <person name="Joergensen T.S."/>
            <person name="Alvarez Arevalo M."/>
            <person name="Sterndorff E.B."/>
            <person name="Faurdal D."/>
            <person name="Vuksanovic O."/>
            <person name="Mourched A.-S."/>
            <person name="Charusanti P."/>
            <person name="Shaw S."/>
            <person name="Blin K."/>
            <person name="Weber T."/>
        </authorList>
    </citation>
    <scope>NUCLEOTIDE SEQUENCE [LARGE SCALE GENOMIC DNA]</scope>
    <source>
        <strain evidence="3 4">NBC_01247</strain>
    </source>
</reference>
<dbReference type="InterPro" id="IPR000182">
    <property type="entry name" value="GNAT_dom"/>
</dbReference>
<feature type="domain" description="N-acetyltransferase" evidence="1">
    <location>
        <begin position="14"/>
        <end position="183"/>
    </location>
</feature>